<dbReference type="InterPro" id="IPR051327">
    <property type="entry name" value="MATE_MepA_subfamily"/>
</dbReference>
<sequence length="442" mass="47965">MDSELTKESIGKLYGKYLIPSLGGALATSVYSFVDTIAVGQACGPDGAAAIAVINPYFALMCFLGMLFGIGGSVLMSHAKGEGKPERADRLFTLSVLLLCITIAISWILSAIFLDEILIFSGADDALLPYARSYILPIVVSFPLFAINTFLAPVVRYDEKPQLVLKAVLIGGCFNIFGDWFLVFPMNLDMFGAGLATALGALIQTAILLSHFVFRHSSLKFRKSRDAASDARRILSTGFGASILDVAIAVLTIIINKQTMKYGGRDELAVLGVIMTISFLLQHLYAGAGQAVQPISSTNFGAGLRKRAWKSFTYLLWTSIAFGVLSTAVCALFPEAILSLFMDTTESVMRIGPHIVIIYALSFLLMAVNINIVFFLQSVLLAFPALLFSLSRGIAVSGLLLFILPLFMSMDGILWAMVLAEVITFIVAMPYTLYARKKQLYS</sequence>
<feature type="transmembrane region" description="Helical" evidence="7">
    <location>
        <begin position="234"/>
        <end position="256"/>
    </location>
</feature>
<keyword evidence="6 7" id="KW-0472">Membrane</keyword>
<dbReference type="GO" id="GO:0005886">
    <property type="term" value="C:plasma membrane"/>
    <property type="evidence" value="ECO:0007669"/>
    <property type="project" value="UniProtKB-SubCell"/>
</dbReference>
<keyword evidence="3" id="KW-1003">Cell membrane</keyword>
<dbReference type="PANTHER" id="PTHR43823">
    <property type="entry name" value="SPORULATION PROTEIN YKVU"/>
    <property type="match status" value="1"/>
</dbReference>
<feature type="transmembrane region" description="Helical" evidence="7">
    <location>
        <begin position="354"/>
        <end position="376"/>
    </location>
</feature>
<evidence type="ECO:0000256" key="5">
    <source>
        <dbReference type="ARBA" id="ARBA00022989"/>
    </source>
</evidence>
<reference evidence="8" key="1">
    <citation type="submission" date="2020-10" db="EMBL/GenBank/DDBJ databases">
        <authorList>
            <person name="Gilroy R."/>
        </authorList>
    </citation>
    <scope>NUCLEOTIDE SEQUENCE</scope>
    <source>
        <strain evidence="8">14700</strain>
    </source>
</reference>
<evidence type="ECO:0000256" key="4">
    <source>
        <dbReference type="ARBA" id="ARBA00022692"/>
    </source>
</evidence>
<feature type="transmembrane region" description="Helical" evidence="7">
    <location>
        <begin position="383"/>
        <end position="407"/>
    </location>
</feature>
<keyword evidence="4 7" id="KW-0812">Transmembrane</keyword>
<dbReference type="AlphaFoldDB" id="A0A9D9ND71"/>
<feature type="transmembrane region" description="Helical" evidence="7">
    <location>
        <begin position="190"/>
        <end position="214"/>
    </location>
</feature>
<dbReference type="EMBL" id="JADIMF010000082">
    <property type="protein sequence ID" value="MBO8469186.1"/>
    <property type="molecule type" value="Genomic_DNA"/>
</dbReference>
<evidence type="ECO:0000256" key="3">
    <source>
        <dbReference type="ARBA" id="ARBA00022475"/>
    </source>
</evidence>
<comment type="caution">
    <text evidence="8">The sequence shown here is derived from an EMBL/GenBank/DDBJ whole genome shotgun (WGS) entry which is preliminary data.</text>
</comment>
<dbReference type="InterPro" id="IPR002528">
    <property type="entry name" value="MATE_fam"/>
</dbReference>
<dbReference type="GO" id="GO:0015297">
    <property type="term" value="F:antiporter activity"/>
    <property type="evidence" value="ECO:0007669"/>
    <property type="project" value="InterPro"/>
</dbReference>
<dbReference type="PIRSF" id="PIRSF006603">
    <property type="entry name" value="DinF"/>
    <property type="match status" value="1"/>
</dbReference>
<dbReference type="Pfam" id="PF01554">
    <property type="entry name" value="MatE"/>
    <property type="match status" value="2"/>
</dbReference>
<proteinExistence type="predicted"/>
<protein>
    <submittedName>
        <fullName evidence="8">Multidrug transporter MatE</fullName>
    </submittedName>
</protein>
<evidence type="ECO:0000256" key="7">
    <source>
        <dbReference type="SAM" id="Phobius"/>
    </source>
</evidence>
<evidence type="ECO:0000256" key="2">
    <source>
        <dbReference type="ARBA" id="ARBA00022448"/>
    </source>
</evidence>
<evidence type="ECO:0000313" key="9">
    <source>
        <dbReference type="Proteomes" id="UP000810292"/>
    </source>
</evidence>
<name>A0A9D9ND71_9SPIO</name>
<feature type="transmembrane region" description="Helical" evidence="7">
    <location>
        <begin position="163"/>
        <end position="184"/>
    </location>
</feature>
<reference evidence="8" key="2">
    <citation type="journal article" date="2021" name="PeerJ">
        <title>Extensive microbial diversity within the chicken gut microbiome revealed by metagenomics and culture.</title>
        <authorList>
            <person name="Gilroy R."/>
            <person name="Ravi A."/>
            <person name="Getino M."/>
            <person name="Pursley I."/>
            <person name="Horton D.L."/>
            <person name="Alikhan N.F."/>
            <person name="Baker D."/>
            <person name="Gharbi K."/>
            <person name="Hall N."/>
            <person name="Watson M."/>
            <person name="Adriaenssens E.M."/>
            <person name="Foster-Nyarko E."/>
            <person name="Jarju S."/>
            <person name="Secka A."/>
            <person name="Antonio M."/>
            <person name="Oren A."/>
            <person name="Chaudhuri R.R."/>
            <person name="La Ragione R."/>
            <person name="Hildebrand F."/>
            <person name="Pallen M.J."/>
        </authorList>
    </citation>
    <scope>NUCLEOTIDE SEQUENCE</scope>
    <source>
        <strain evidence="8">14700</strain>
    </source>
</reference>
<keyword evidence="2" id="KW-0813">Transport</keyword>
<accession>A0A9D9ND71</accession>
<evidence type="ECO:0000256" key="6">
    <source>
        <dbReference type="ARBA" id="ARBA00023136"/>
    </source>
</evidence>
<evidence type="ECO:0000313" key="8">
    <source>
        <dbReference type="EMBL" id="MBO8469186.1"/>
    </source>
</evidence>
<feature type="transmembrane region" description="Helical" evidence="7">
    <location>
        <begin position="314"/>
        <end position="334"/>
    </location>
</feature>
<dbReference type="PANTHER" id="PTHR43823:SF3">
    <property type="entry name" value="MULTIDRUG EXPORT PROTEIN MEPA"/>
    <property type="match status" value="1"/>
</dbReference>
<feature type="transmembrane region" description="Helical" evidence="7">
    <location>
        <begin position="413"/>
        <end position="434"/>
    </location>
</feature>
<feature type="transmembrane region" description="Helical" evidence="7">
    <location>
        <begin position="91"/>
        <end position="114"/>
    </location>
</feature>
<feature type="transmembrane region" description="Helical" evidence="7">
    <location>
        <begin position="57"/>
        <end position="79"/>
    </location>
</feature>
<evidence type="ECO:0000256" key="1">
    <source>
        <dbReference type="ARBA" id="ARBA00004651"/>
    </source>
</evidence>
<feature type="transmembrane region" description="Helical" evidence="7">
    <location>
        <begin position="268"/>
        <end position="286"/>
    </location>
</feature>
<feature type="transmembrane region" description="Helical" evidence="7">
    <location>
        <begin position="134"/>
        <end position="151"/>
    </location>
</feature>
<dbReference type="InterPro" id="IPR048279">
    <property type="entry name" value="MdtK-like"/>
</dbReference>
<comment type="subcellular location">
    <subcellularLocation>
        <location evidence="1">Cell membrane</location>
        <topology evidence="1">Multi-pass membrane protein</topology>
    </subcellularLocation>
</comment>
<gene>
    <name evidence="8" type="ORF">IAA72_05325</name>
</gene>
<organism evidence="8 9">
    <name type="scientific">Candidatus Ornithospirochaeta stercoravium</name>
    <dbReference type="NCBI Taxonomy" id="2840897"/>
    <lineage>
        <taxon>Bacteria</taxon>
        <taxon>Pseudomonadati</taxon>
        <taxon>Spirochaetota</taxon>
        <taxon>Spirochaetia</taxon>
        <taxon>Spirochaetales</taxon>
        <taxon>Spirochaetaceae</taxon>
        <taxon>Spirochaetaceae incertae sedis</taxon>
        <taxon>Candidatus Ornithospirochaeta</taxon>
    </lineage>
</organism>
<dbReference type="Proteomes" id="UP000810292">
    <property type="component" value="Unassembled WGS sequence"/>
</dbReference>
<dbReference type="GO" id="GO:0042910">
    <property type="term" value="F:xenobiotic transmembrane transporter activity"/>
    <property type="evidence" value="ECO:0007669"/>
    <property type="project" value="InterPro"/>
</dbReference>
<keyword evidence="5 7" id="KW-1133">Transmembrane helix</keyword>